<dbReference type="Proteomes" id="UP001234495">
    <property type="component" value="Unassembled WGS sequence"/>
</dbReference>
<dbReference type="InterPro" id="IPR047175">
    <property type="entry name" value="CotS-like"/>
</dbReference>
<dbReference type="NCBIfam" id="TIGR02905">
    <property type="entry name" value="spore_yutH"/>
    <property type="match status" value="1"/>
</dbReference>
<keyword evidence="2" id="KW-1185">Reference proteome</keyword>
<proteinExistence type="predicted"/>
<dbReference type="PANTHER" id="PTHR39179">
    <property type="entry name" value="SPORE COAT PROTEIN I"/>
    <property type="match status" value="1"/>
</dbReference>
<reference evidence="1 2" key="1">
    <citation type="submission" date="2023-07" db="EMBL/GenBank/DDBJ databases">
        <title>Genomic Encyclopedia of Type Strains, Phase IV (KMG-IV): sequencing the most valuable type-strain genomes for metagenomic binning, comparative biology and taxonomic classification.</title>
        <authorList>
            <person name="Goeker M."/>
        </authorList>
    </citation>
    <scope>NUCLEOTIDE SEQUENCE [LARGE SCALE GENOMIC DNA]</scope>
    <source>
        <strain evidence="1 2">DSM 29005</strain>
    </source>
</reference>
<dbReference type="Gene3D" id="3.90.1200.10">
    <property type="match status" value="1"/>
</dbReference>
<keyword evidence="1" id="KW-0946">Virion</keyword>
<dbReference type="InterPro" id="IPR014254">
    <property type="entry name" value="Spore_coat_YutH"/>
</dbReference>
<protein>
    <submittedName>
        <fullName evidence="1">Spore coat protein YutH</fullName>
    </submittedName>
</protein>
<dbReference type="RefSeq" id="WP_307337938.1">
    <property type="nucleotide sequence ID" value="NZ_JAUSUD010000003.1"/>
</dbReference>
<accession>A0ABT9ZDS3</accession>
<evidence type="ECO:0000313" key="2">
    <source>
        <dbReference type="Proteomes" id="UP001234495"/>
    </source>
</evidence>
<keyword evidence="1" id="KW-0167">Capsid protein</keyword>
<gene>
    <name evidence="1" type="ORF">J2S19_000980</name>
</gene>
<evidence type="ECO:0000313" key="1">
    <source>
        <dbReference type="EMBL" id="MDQ0229728.1"/>
    </source>
</evidence>
<organism evidence="1 2">
    <name type="scientific">Metabacillus malikii</name>
    <dbReference type="NCBI Taxonomy" id="1504265"/>
    <lineage>
        <taxon>Bacteria</taxon>
        <taxon>Bacillati</taxon>
        <taxon>Bacillota</taxon>
        <taxon>Bacilli</taxon>
        <taxon>Bacillales</taxon>
        <taxon>Bacillaceae</taxon>
        <taxon>Metabacillus</taxon>
    </lineage>
</organism>
<comment type="caution">
    <text evidence="1">The sequence shown here is derived from an EMBL/GenBank/DDBJ whole genome shotgun (WGS) entry which is preliminary data.</text>
</comment>
<sequence length="332" mass="40342">MKKTINEEYGIRAAELTKVGHYDTFTLHQTRFFIIPINHLDDEELFELYSFSQYMTENREPYIASMVLTKENNLFFEKDDQKYILVKCGAHKRKEGNRIGRNLAAFHQKGRLFPYQVNKTQRIGQWKYLWEKRLDQLESFWREKIHSLPLNQFERRFVESFPYYLGLAENAIQYLVDTELDDDPQPIDSGTICHQRFHQHTWFPDINVKLPTDWVFDHCGRDIAEYMRHLFFEKQDFRTECFHFLEDYDRTTPLSRFSYRLIYSRLLFPLHYFECIEGYYLAAENEKQTYEKLLERILNESAKFEMFLRDYTRLLTSKTRRVAIPSVDWLIK</sequence>
<name>A0ABT9ZDS3_9BACI</name>
<dbReference type="EMBL" id="JAUSUD010000003">
    <property type="protein sequence ID" value="MDQ0229728.1"/>
    <property type="molecule type" value="Genomic_DNA"/>
</dbReference>
<dbReference type="SUPFAM" id="SSF56112">
    <property type="entry name" value="Protein kinase-like (PK-like)"/>
    <property type="match status" value="1"/>
</dbReference>
<dbReference type="PANTHER" id="PTHR39179:SF2">
    <property type="entry name" value="ENDOSPORE COAT-ASSOCIATED PROTEIN YUTH"/>
    <property type="match status" value="1"/>
</dbReference>
<dbReference type="InterPro" id="IPR011009">
    <property type="entry name" value="Kinase-like_dom_sf"/>
</dbReference>